<dbReference type="Proteomes" id="UP000009049">
    <property type="component" value="Chromosome"/>
</dbReference>
<dbReference type="HOGENOM" id="CLU_110644_0_0_10"/>
<dbReference type="EMBL" id="CP001712">
    <property type="protein sequence ID" value="EAR14445.1"/>
    <property type="molecule type" value="Genomic_DNA"/>
</dbReference>
<accession>A4CNH8</accession>
<evidence type="ECO:0000313" key="2">
    <source>
        <dbReference type="Proteomes" id="UP000009049"/>
    </source>
</evidence>
<sequence length="166" mass="18553">MLFMGCSGTQSLQEYYVDNSENPNFLVLDVPANILKLDEAALSETEKQALRSLRKLNILTFRKTDANAQSYEEESAKVKAILKDSEFKELMKLNTKYGRGVVKYLGDEDAIDEVVIYGDSRENGFAVIRVLGKNMNPAYFVQLLQAIENADLEGEGLSELAFLING</sequence>
<dbReference type="Pfam" id="PF14060">
    <property type="entry name" value="DUF4252"/>
    <property type="match status" value="1"/>
</dbReference>
<organism evidence="1 2">
    <name type="scientific">Robiginitalea biformata (strain ATCC BAA-864 / DSM 15991 / KCTC 12146 / HTCC2501)</name>
    <dbReference type="NCBI Taxonomy" id="313596"/>
    <lineage>
        <taxon>Bacteria</taxon>
        <taxon>Pseudomonadati</taxon>
        <taxon>Bacteroidota</taxon>
        <taxon>Flavobacteriia</taxon>
        <taxon>Flavobacteriales</taxon>
        <taxon>Flavobacteriaceae</taxon>
        <taxon>Robiginitalea</taxon>
    </lineage>
</organism>
<dbReference type="InterPro" id="IPR025348">
    <property type="entry name" value="DUF4252"/>
</dbReference>
<evidence type="ECO:0008006" key="3">
    <source>
        <dbReference type="Google" id="ProtNLM"/>
    </source>
</evidence>
<reference evidence="1 2" key="1">
    <citation type="journal article" date="2009" name="J. Bacteriol.">
        <title>Complete genome sequence of Robiginitalea biformata HTCC2501.</title>
        <authorList>
            <person name="Oh H.M."/>
            <person name="Giovannoni S.J."/>
            <person name="Lee K."/>
            <person name="Ferriera S."/>
            <person name="Johnson J."/>
            <person name="Cho J.C."/>
        </authorList>
    </citation>
    <scope>NUCLEOTIDE SEQUENCE [LARGE SCALE GENOMIC DNA]</scope>
    <source>
        <strain evidence="2">ATCC BAA-864 / HTCC2501 / KCTC 12146</strain>
    </source>
</reference>
<protein>
    <recommendedName>
        <fullName evidence="3">DUF4252 domain-containing protein</fullName>
    </recommendedName>
</protein>
<dbReference type="KEGG" id="rbi:RB2501_00176"/>
<gene>
    <name evidence="1" type="ordered locus">RB2501_00176</name>
</gene>
<dbReference type="AlphaFoldDB" id="A4CNH8"/>
<keyword evidence="2" id="KW-1185">Reference proteome</keyword>
<proteinExistence type="predicted"/>
<evidence type="ECO:0000313" key="1">
    <source>
        <dbReference type="EMBL" id="EAR14445.1"/>
    </source>
</evidence>
<name>A4CNH8_ROBBH</name>
<dbReference type="STRING" id="313596.RB2501_00176"/>
<dbReference type="eggNOG" id="ENOG5032TIK">
    <property type="taxonomic scope" value="Bacteria"/>
</dbReference>